<organism evidence="2 3">
    <name type="scientific">Candidatus Methanoperedens nitratireducens</name>
    <dbReference type="NCBI Taxonomy" id="1392998"/>
    <lineage>
        <taxon>Archaea</taxon>
        <taxon>Methanobacteriati</taxon>
        <taxon>Methanobacteriota</taxon>
        <taxon>Stenosarchaea group</taxon>
        <taxon>Methanomicrobia</taxon>
        <taxon>Methanosarcinales</taxon>
        <taxon>ANME-2 cluster</taxon>
        <taxon>Candidatus Methanoperedentaceae</taxon>
        <taxon>Candidatus Methanoperedens</taxon>
    </lineage>
</organism>
<name>A0A284VLH8_9EURY</name>
<dbReference type="Proteomes" id="UP000218615">
    <property type="component" value="Unassembled WGS sequence"/>
</dbReference>
<dbReference type="EMBL" id="FZMP01000070">
    <property type="protein sequence ID" value="SNQ60102.1"/>
    <property type="molecule type" value="Genomic_DNA"/>
</dbReference>
<dbReference type="OrthoDB" id="9287at2157"/>
<evidence type="ECO:0000313" key="2">
    <source>
        <dbReference type="EMBL" id="SNQ60102.1"/>
    </source>
</evidence>
<proteinExistence type="predicted"/>
<dbReference type="RefSeq" id="WP_096204358.1">
    <property type="nucleotide sequence ID" value="NZ_FZMP01000070.1"/>
</dbReference>
<gene>
    <name evidence="2" type="ORF">MNV_1610006</name>
</gene>
<dbReference type="InterPro" id="IPR043519">
    <property type="entry name" value="NT_sf"/>
</dbReference>
<dbReference type="SUPFAM" id="SSF81301">
    <property type="entry name" value="Nucleotidyltransferase"/>
    <property type="match status" value="1"/>
</dbReference>
<sequence length="104" mass="12188">MKKKSESIYEKSLERLKSVVLDTLRGEDVMIILFGSRARGDFDRRSDIDIGIVPKKKYDKKKLILLKEKLEDMNIPYKIDLVDISKVSEVFRDKVLKEGKIWKS</sequence>
<dbReference type="NCBIfam" id="NF047752">
    <property type="entry name" value="MntA_antitoxin"/>
    <property type="match status" value="1"/>
</dbReference>
<dbReference type="CDD" id="cd05403">
    <property type="entry name" value="NT_KNTase_like"/>
    <property type="match status" value="1"/>
</dbReference>
<evidence type="ECO:0000313" key="3">
    <source>
        <dbReference type="Proteomes" id="UP000218615"/>
    </source>
</evidence>
<dbReference type="PANTHER" id="PTHR43449:SF1">
    <property type="entry name" value="POLYMERASE BETA NUCLEOTIDYLTRANSFERASE DOMAIN-CONTAINING PROTEIN"/>
    <property type="match status" value="1"/>
</dbReference>
<dbReference type="Gene3D" id="3.30.460.10">
    <property type="entry name" value="Beta Polymerase, domain 2"/>
    <property type="match status" value="1"/>
</dbReference>
<protein>
    <recommendedName>
        <fullName evidence="1">Polymerase beta nucleotidyltransferase domain-containing protein</fullName>
    </recommendedName>
</protein>
<dbReference type="STRING" id="1392998.ANME2D_01812"/>
<keyword evidence="3" id="KW-1185">Reference proteome</keyword>
<dbReference type="Pfam" id="PF18765">
    <property type="entry name" value="Polbeta"/>
    <property type="match status" value="1"/>
</dbReference>
<feature type="domain" description="Polymerase beta nucleotidyltransferase" evidence="1">
    <location>
        <begin position="30"/>
        <end position="101"/>
    </location>
</feature>
<reference evidence="3" key="1">
    <citation type="submission" date="2017-06" db="EMBL/GenBank/DDBJ databases">
        <authorList>
            <person name="Cremers G."/>
        </authorList>
    </citation>
    <scope>NUCLEOTIDE SEQUENCE [LARGE SCALE GENOMIC DNA]</scope>
</reference>
<evidence type="ECO:0000259" key="1">
    <source>
        <dbReference type="Pfam" id="PF18765"/>
    </source>
</evidence>
<accession>A0A284VLH8</accession>
<dbReference type="AlphaFoldDB" id="A0A284VLH8"/>
<dbReference type="PANTHER" id="PTHR43449">
    <property type="entry name" value="NUCLEOTIDYLTRANSFERASE"/>
    <property type="match status" value="1"/>
</dbReference>
<dbReference type="InterPro" id="IPR041633">
    <property type="entry name" value="Polbeta"/>
</dbReference>